<evidence type="ECO:0000313" key="2">
    <source>
        <dbReference type="Proteomes" id="UP000034410"/>
    </source>
</evidence>
<protein>
    <recommendedName>
        <fullName evidence="3">Molybdenum cofactor carrier</fullName>
    </recommendedName>
</protein>
<accession>A0A0F7JWG9</accession>
<keyword evidence="2" id="KW-1185">Reference proteome</keyword>
<dbReference type="Proteomes" id="UP000034410">
    <property type="component" value="Chromosome"/>
</dbReference>
<dbReference type="InterPro" id="IPR024755">
    <property type="entry name" value="cpYpsA"/>
</dbReference>
<gene>
    <name evidence="1" type="ORF">AAY24_06350</name>
</gene>
<dbReference type="EMBL" id="CP011412">
    <property type="protein sequence ID" value="AKH20037.1"/>
    <property type="molecule type" value="Genomic_DNA"/>
</dbReference>
<reference evidence="1 2" key="1">
    <citation type="journal article" date="2015" name="Genome Announc.">
        <title>Complete Genome Sequence of Sedimenticola thiotaurini Strain SIP-G1, a Polyphosphate- and Polyhydroxyalkanoate-Accumulating Sulfur-Oxidizing Gammaproteobacterium Isolated from Salt Marsh Sediments.</title>
        <authorList>
            <person name="Flood B.E."/>
            <person name="Jones D.S."/>
            <person name="Bailey J.V."/>
        </authorList>
    </citation>
    <scope>NUCLEOTIDE SEQUENCE [LARGE SCALE GENOMIC DNA]</scope>
    <source>
        <strain evidence="1 2">SIP-G1</strain>
    </source>
</reference>
<evidence type="ECO:0000313" key="1">
    <source>
        <dbReference type="EMBL" id="AKH20037.1"/>
    </source>
</evidence>
<dbReference type="OrthoDB" id="283616at2"/>
<proteinExistence type="predicted"/>
<dbReference type="Pfam" id="PF12694">
    <property type="entry name" value="cpYpsA"/>
    <property type="match status" value="1"/>
</dbReference>
<evidence type="ECO:0008006" key="3">
    <source>
        <dbReference type="Google" id="ProtNLM"/>
    </source>
</evidence>
<organism evidence="1 2">
    <name type="scientific">Sedimenticola thiotaurini</name>
    <dbReference type="NCBI Taxonomy" id="1543721"/>
    <lineage>
        <taxon>Bacteria</taxon>
        <taxon>Pseudomonadati</taxon>
        <taxon>Pseudomonadota</taxon>
        <taxon>Gammaproteobacteria</taxon>
        <taxon>Chromatiales</taxon>
        <taxon>Sedimenticolaceae</taxon>
        <taxon>Sedimenticola</taxon>
    </lineage>
</organism>
<dbReference type="Gene3D" id="3.40.50.450">
    <property type="match status" value="1"/>
</dbReference>
<dbReference type="PATRIC" id="fig|1543721.4.peg.1316"/>
<dbReference type="RefSeq" id="WP_046858972.1">
    <property type="nucleotide sequence ID" value="NZ_CP011412.1"/>
</dbReference>
<dbReference type="AlphaFoldDB" id="A0A0F7JWG9"/>
<name>A0A0F7JWG9_9GAMM</name>
<dbReference type="KEGG" id="seds:AAY24_06350"/>
<dbReference type="SUPFAM" id="SSF102405">
    <property type="entry name" value="MCP/YpsA-like"/>
    <property type="match status" value="1"/>
</dbReference>
<sequence length="156" mass="16636">MLLKIISGGQTGADRAALDAGLDAGFPIGGSCPVGRMAEDGPIDQRYNLLEIGGGYRQRTRKNVADGDGTAIFYDAYLQGGTEATVAFCIKQGKPYKLIDIALVTQTVAVDLLMDFVQQFNISILNVAGPRASGCPAIYDYVNQVISQVIQRSMAE</sequence>